<comment type="caution">
    <text evidence="19">The sequence shown here is derived from an EMBL/GenBank/DDBJ whole genome shotgun (WGS) entry which is preliminary data.</text>
</comment>
<evidence type="ECO:0000256" key="9">
    <source>
        <dbReference type="ARBA" id="ARBA00022833"/>
    </source>
</evidence>
<dbReference type="NCBIfam" id="NF001503">
    <property type="entry name" value="PRK00349.1"/>
    <property type="match status" value="1"/>
</dbReference>
<evidence type="ECO:0000256" key="16">
    <source>
        <dbReference type="ARBA" id="ARBA00042156"/>
    </source>
</evidence>
<evidence type="ECO:0000256" key="2">
    <source>
        <dbReference type="ARBA" id="ARBA00022490"/>
    </source>
</evidence>
<dbReference type="EMBL" id="RWIS01000009">
    <property type="protein sequence ID" value="RSK31132.1"/>
    <property type="molecule type" value="Genomic_DNA"/>
</dbReference>
<dbReference type="InterPro" id="IPR027417">
    <property type="entry name" value="P-loop_NTPase"/>
</dbReference>
<dbReference type="FunFam" id="1.20.1580.10:FF:000002">
    <property type="entry name" value="UvrABC system protein A"/>
    <property type="match status" value="1"/>
</dbReference>
<dbReference type="InterPro" id="IPR004602">
    <property type="entry name" value="UvrA"/>
</dbReference>
<evidence type="ECO:0000256" key="4">
    <source>
        <dbReference type="ARBA" id="ARBA00022737"/>
    </source>
</evidence>
<dbReference type="Pfam" id="PF17760">
    <property type="entry name" value="UvrA_inter"/>
    <property type="match status" value="1"/>
</dbReference>
<evidence type="ECO:0000256" key="11">
    <source>
        <dbReference type="ARBA" id="ARBA00022881"/>
    </source>
</evidence>
<dbReference type="GO" id="GO:0006289">
    <property type="term" value="P:nucleotide-excision repair"/>
    <property type="evidence" value="ECO:0007669"/>
    <property type="project" value="InterPro"/>
</dbReference>
<dbReference type="InterPro" id="IPR041552">
    <property type="entry name" value="UvrA_DNA-bd"/>
</dbReference>
<keyword evidence="4" id="KW-0677">Repeat</keyword>
<dbReference type="GO" id="GO:0008270">
    <property type="term" value="F:zinc ion binding"/>
    <property type="evidence" value="ECO:0007669"/>
    <property type="project" value="UniProtKB-KW"/>
</dbReference>
<dbReference type="Gene3D" id="1.20.1580.10">
    <property type="entry name" value="ABC transporter ATPase like domain"/>
    <property type="match status" value="3"/>
</dbReference>
<feature type="domain" description="ABC transporter" evidence="18">
    <location>
        <begin position="700"/>
        <end position="1037"/>
    </location>
</feature>
<gene>
    <name evidence="19" type="primary">uvrA</name>
    <name evidence="19" type="ORF">EI290_14015</name>
</gene>
<dbReference type="AlphaFoldDB" id="A0A3R9NF93"/>
<dbReference type="GO" id="GO:0005737">
    <property type="term" value="C:cytoplasm"/>
    <property type="evidence" value="ECO:0007669"/>
    <property type="project" value="UniProtKB-SubCell"/>
</dbReference>
<dbReference type="InterPro" id="IPR041102">
    <property type="entry name" value="UvrA_inter"/>
</dbReference>
<protein>
    <recommendedName>
        <fullName evidence="15">UvrABC system protein A</fullName>
    </recommendedName>
    <alternativeName>
        <fullName evidence="16">Excinuclease ABC subunit A</fullName>
    </alternativeName>
</protein>
<dbReference type="RefSeq" id="WP_125431536.1">
    <property type="nucleotide sequence ID" value="NZ_RWIS01000009.1"/>
</dbReference>
<keyword evidence="20" id="KW-1185">Reference proteome</keyword>
<dbReference type="NCBIfam" id="TIGR00630">
    <property type="entry name" value="uvra"/>
    <property type="match status" value="1"/>
</dbReference>
<accession>A0A3R9NF93</accession>
<dbReference type="GO" id="GO:0009380">
    <property type="term" value="C:excinuclease repair complex"/>
    <property type="evidence" value="ECO:0007669"/>
    <property type="project" value="InterPro"/>
</dbReference>
<evidence type="ECO:0000256" key="5">
    <source>
        <dbReference type="ARBA" id="ARBA00022741"/>
    </source>
</evidence>
<evidence type="ECO:0000256" key="14">
    <source>
        <dbReference type="ARBA" id="ARBA00038000"/>
    </source>
</evidence>
<keyword evidence="11" id="KW-0267">Excision nuclease</keyword>
<evidence type="ECO:0000256" key="1">
    <source>
        <dbReference type="ARBA" id="ARBA00004496"/>
    </source>
</evidence>
<keyword evidence="12" id="KW-0238">DNA-binding</keyword>
<evidence type="ECO:0000259" key="18">
    <source>
        <dbReference type="PROSITE" id="PS50893"/>
    </source>
</evidence>
<keyword evidence="7" id="KW-0228">DNA excision</keyword>
<evidence type="ECO:0000256" key="12">
    <source>
        <dbReference type="ARBA" id="ARBA00023125"/>
    </source>
</evidence>
<keyword evidence="3" id="KW-0479">Metal-binding</keyword>
<dbReference type="InterPro" id="IPR003439">
    <property type="entry name" value="ABC_transporter-like_ATP-bd"/>
</dbReference>
<evidence type="ECO:0000256" key="6">
    <source>
        <dbReference type="ARBA" id="ARBA00022763"/>
    </source>
</evidence>
<sequence length="1048" mass="115590">MAKKSTAASSSSIAKPAAKAARSAKASTAAAPVASEAPVAAAASRKTPKNTKAPKAPTSTAAAVADGTNHHGTAAVQAVPRQEQVSEAVLENQARITGQLLGPADLEAPYIEVYGAREHNLKNVSVQIPRGRLVVFTGISGSGKSSLAFDTIYAEGQRRYMETFSAYARSFMGGLERPDVDKIEGLSPVISIEQKTTSRNPRSTVGTITEIYDFLRLLYARTAEAFSYATGQKMIRQSDDQIINYILKEYDGRKLVVLAPVVKGRKGHYRELFQQVAKLGFTKVRVDGELLDLTPKMQVDRYKIHDIEIVIDRLVVKEEDRFRLSGSVQNALTQGKGTMLVLDADKKKDNTQFFSRFLMDPATGIAYDDPAPNTFSFNSPYGACPTCNGLGEVQEITEETVMPDKKLSISRGGIAPLGEYRDIWIFQQLGLILKKHKASLSTPIEKLPVDLVERLLHGVPEDEDADPKKANYTEPFEGIIPFLRRQMESESDNIREWIQQYTQAKECPECHGFRLKKESLHFKIADHHIGELSVMDLSELAAWFEGLEDRLSERQNLIARELLKEIRKRIGFLLEVGLDYLNLHRSVRTLSGGESQRIRLATQIGTQLVGVLYIMDEPSIGLHQRDNERLIKALQHLRDLGNSVIVVEHDKDMILHADHVLDIGPGAGIHGGQIVASGTPSEIFTSGSLTSQYLSGQKHIELRKKKRAGEGNELVLRGAKGHNLKNVTAKFPLGKLIAVTGVSGSGKSSLIHDTLYPILNQHFFNAKREPLAYDKIEGLEFIDKVIEVDQSPIGRTPRSNPATYTGVFTEIRQLFANLPEAKIRGYGPGRFSFNVKGGRCETCEGAGMRTIEMNFLPDVHVPCETCKGRRYNRETLEVRFKGKSITDVLDMTVEKAVEFFEFQPRILRKIQTLNEVGLGYLTLGQQATTLSGGEAQRVKLATELSKKDTGKTFYILDEPTTGLHFEDINHLSVVLHKLADKGNTVLIIEHNLDLIKVADHLIDIGPEGGAGGGTIVAQGTPEQVAKAGKGHTGRFLAEELKMSKYAEV</sequence>
<dbReference type="PROSITE" id="PS00211">
    <property type="entry name" value="ABC_TRANSPORTER_1"/>
    <property type="match status" value="2"/>
</dbReference>
<keyword evidence="2" id="KW-0963">Cytoplasm</keyword>
<dbReference type="Gene3D" id="1.10.8.280">
    <property type="entry name" value="ABC transporter ATPase domain-like"/>
    <property type="match status" value="1"/>
</dbReference>
<dbReference type="GO" id="GO:0004518">
    <property type="term" value="F:nuclease activity"/>
    <property type="evidence" value="ECO:0007669"/>
    <property type="project" value="UniProtKB-KW"/>
</dbReference>
<dbReference type="InterPro" id="IPR017871">
    <property type="entry name" value="ABC_transporter-like_CS"/>
</dbReference>
<keyword evidence="9" id="KW-0862">Zinc</keyword>
<dbReference type="Pfam" id="PF17755">
    <property type="entry name" value="UvrA_DNA-bind"/>
    <property type="match status" value="1"/>
</dbReference>
<evidence type="ECO:0000313" key="19">
    <source>
        <dbReference type="EMBL" id="RSK31132.1"/>
    </source>
</evidence>
<feature type="region of interest" description="Disordered" evidence="17">
    <location>
        <begin position="1"/>
        <end position="66"/>
    </location>
</feature>
<evidence type="ECO:0000256" key="15">
    <source>
        <dbReference type="ARBA" id="ARBA00039316"/>
    </source>
</evidence>
<evidence type="ECO:0000256" key="7">
    <source>
        <dbReference type="ARBA" id="ARBA00022769"/>
    </source>
</evidence>
<dbReference type="OrthoDB" id="9809851at2"/>
<dbReference type="GO" id="GO:0003677">
    <property type="term" value="F:DNA binding"/>
    <property type="evidence" value="ECO:0007669"/>
    <property type="project" value="UniProtKB-KW"/>
</dbReference>
<organism evidence="19 20">
    <name type="scientific">Hymenobacter metallilatus</name>
    <dbReference type="NCBI Taxonomy" id="2493666"/>
    <lineage>
        <taxon>Bacteria</taxon>
        <taxon>Pseudomonadati</taxon>
        <taxon>Bacteroidota</taxon>
        <taxon>Cytophagia</taxon>
        <taxon>Cytophagales</taxon>
        <taxon>Hymenobacteraceae</taxon>
        <taxon>Hymenobacter</taxon>
    </lineage>
</organism>
<evidence type="ECO:0000256" key="17">
    <source>
        <dbReference type="SAM" id="MobiDB-lite"/>
    </source>
</evidence>
<dbReference type="GO" id="GO:0005524">
    <property type="term" value="F:ATP binding"/>
    <property type="evidence" value="ECO:0007669"/>
    <property type="project" value="UniProtKB-KW"/>
</dbReference>
<keyword evidence="5" id="KW-0547">Nucleotide-binding</keyword>
<dbReference type="CDD" id="cd03271">
    <property type="entry name" value="ABC_UvrA_II"/>
    <property type="match status" value="1"/>
</dbReference>
<keyword evidence="6" id="KW-0227">DNA damage</keyword>
<dbReference type="Gene3D" id="3.30.190.20">
    <property type="match status" value="1"/>
</dbReference>
<evidence type="ECO:0000313" key="20">
    <source>
        <dbReference type="Proteomes" id="UP000280066"/>
    </source>
</evidence>
<dbReference type="PROSITE" id="PS50893">
    <property type="entry name" value="ABC_TRANSPORTER_2"/>
    <property type="match status" value="1"/>
</dbReference>
<evidence type="ECO:0000256" key="3">
    <source>
        <dbReference type="ARBA" id="ARBA00022723"/>
    </source>
</evidence>
<feature type="compositionally biased region" description="Low complexity" evidence="17">
    <location>
        <begin position="1"/>
        <end position="65"/>
    </location>
</feature>
<keyword evidence="8" id="KW-0863">Zinc-finger</keyword>
<evidence type="ECO:0000256" key="10">
    <source>
        <dbReference type="ARBA" id="ARBA00022840"/>
    </source>
</evidence>
<evidence type="ECO:0000256" key="13">
    <source>
        <dbReference type="ARBA" id="ARBA00023204"/>
    </source>
</evidence>
<dbReference type="Proteomes" id="UP000280066">
    <property type="component" value="Unassembled WGS sequence"/>
</dbReference>
<evidence type="ECO:0000256" key="8">
    <source>
        <dbReference type="ARBA" id="ARBA00022771"/>
    </source>
</evidence>
<comment type="subcellular location">
    <subcellularLocation>
        <location evidence="1">Cytoplasm</location>
    </subcellularLocation>
</comment>
<comment type="similarity">
    <text evidence="14">Belongs to the ABC transporter superfamily. UvrA family.</text>
</comment>
<proteinExistence type="inferred from homology"/>
<dbReference type="Gene3D" id="3.40.50.300">
    <property type="entry name" value="P-loop containing nucleotide triphosphate hydrolases"/>
    <property type="match status" value="3"/>
</dbReference>
<dbReference type="GO" id="GO:0016887">
    <property type="term" value="F:ATP hydrolysis activity"/>
    <property type="evidence" value="ECO:0007669"/>
    <property type="project" value="InterPro"/>
</dbReference>
<dbReference type="PANTHER" id="PTHR43152">
    <property type="entry name" value="UVRABC SYSTEM PROTEIN A"/>
    <property type="match status" value="1"/>
</dbReference>
<dbReference type="PANTHER" id="PTHR43152:SF3">
    <property type="entry name" value="UVRABC SYSTEM PROTEIN A"/>
    <property type="match status" value="1"/>
</dbReference>
<name>A0A3R9NF93_9BACT</name>
<reference evidence="19 20" key="1">
    <citation type="submission" date="2018-12" db="EMBL/GenBank/DDBJ databases">
        <authorList>
            <person name="Feng G."/>
            <person name="Zhu H."/>
        </authorList>
    </citation>
    <scope>NUCLEOTIDE SEQUENCE [LARGE SCALE GENOMIC DNA]</scope>
    <source>
        <strain evidence="19 20">9PBR-2</strain>
    </source>
</reference>
<keyword evidence="10" id="KW-0067">ATP-binding</keyword>
<dbReference type="SUPFAM" id="SSF52540">
    <property type="entry name" value="P-loop containing nucleoside triphosphate hydrolases"/>
    <property type="match status" value="2"/>
</dbReference>
<keyword evidence="13" id="KW-0234">DNA repair</keyword>